<feature type="domain" description="PilX/PilW C-terminal" evidence="2">
    <location>
        <begin position="96"/>
        <end position="174"/>
    </location>
</feature>
<evidence type="ECO:0000256" key="1">
    <source>
        <dbReference type="SAM" id="Phobius"/>
    </source>
</evidence>
<keyword evidence="1" id="KW-0472">Membrane</keyword>
<protein>
    <recommendedName>
        <fullName evidence="6">Pilus assembly protein PilX</fullName>
    </recommendedName>
</protein>
<keyword evidence="1" id="KW-0812">Transmembrane</keyword>
<dbReference type="EMBL" id="LDUG01000048">
    <property type="protein sequence ID" value="KVW93428.1"/>
    <property type="molecule type" value="Genomic_DNA"/>
</dbReference>
<dbReference type="OrthoDB" id="5405962at2"/>
<reference evidence="4 5" key="1">
    <citation type="journal article" date="2015" name="Appl. Environ. Microbiol.">
        <title>Aerobic and Anaerobic Thiosulfate Oxidation by a Cold-Adapted, Subglacial Chemoautotroph.</title>
        <authorList>
            <person name="Harrold Z.R."/>
            <person name="Skidmore M.L."/>
            <person name="Hamilton T.L."/>
            <person name="Desch L."/>
            <person name="Amada K."/>
            <person name="van Gelder W."/>
            <person name="Glover K."/>
            <person name="Roden E.E."/>
            <person name="Boyd E.S."/>
        </authorList>
    </citation>
    <scope>NUCLEOTIDE SEQUENCE [LARGE SCALE GENOMIC DNA]</scope>
    <source>
        <strain evidence="4 5">RG</strain>
    </source>
</reference>
<dbReference type="RefSeq" id="WP_082708928.1">
    <property type="nucleotide sequence ID" value="NZ_LDUG01000048.1"/>
</dbReference>
<evidence type="ECO:0000259" key="2">
    <source>
        <dbReference type="Pfam" id="PF13681"/>
    </source>
</evidence>
<proteinExistence type="predicted"/>
<evidence type="ECO:0008006" key="6">
    <source>
        <dbReference type="Google" id="ProtNLM"/>
    </source>
</evidence>
<dbReference type="Pfam" id="PF13681">
    <property type="entry name" value="PilX"/>
    <property type="match status" value="1"/>
</dbReference>
<evidence type="ECO:0000313" key="4">
    <source>
        <dbReference type="EMBL" id="KVW93428.1"/>
    </source>
</evidence>
<dbReference type="InterPro" id="IPR025205">
    <property type="entry name" value="PilX/PilW_C"/>
</dbReference>
<feature type="transmembrane region" description="Helical" evidence="1">
    <location>
        <begin position="16"/>
        <end position="36"/>
    </location>
</feature>
<organism evidence="4 5">
    <name type="scientific">Thiobacillus denitrificans</name>
    <dbReference type="NCBI Taxonomy" id="36861"/>
    <lineage>
        <taxon>Bacteria</taxon>
        <taxon>Pseudomonadati</taxon>
        <taxon>Pseudomonadota</taxon>
        <taxon>Betaproteobacteria</taxon>
        <taxon>Nitrosomonadales</taxon>
        <taxon>Thiobacillaceae</taxon>
        <taxon>Thiobacillus</taxon>
    </lineage>
</organism>
<accession>A0A106BJ35</accession>
<dbReference type="AlphaFoldDB" id="A0A106BJ35"/>
<name>A0A106BJ35_THIDE</name>
<dbReference type="PATRIC" id="fig|36861.3.peg.2831"/>
<keyword evidence="5" id="KW-1185">Reference proteome</keyword>
<dbReference type="Pfam" id="PF14341">
    <property type="entry name" value="PilX_N"/>
    <property type="match status" value="1"/>
</dbReference>
<feature type="domain" description="Type 4 fimbrial biogenesis protein PilX N-terminal" evidence="3">
    <location>
        <begin position="14"/>
        <end position="64"/>
    </location>
</feature>
<dbReference type="Proteomes" id="UP000064243">
    <property type="component" value="Unassembled WGS sequence"/>
</dbReference>
<gene>
    <name evidence="4" type="ORF">ABW22_15025</name>
</gene>
<evidence type="ECO:0000313" key="5">
    <source>
        <dbReference type="Proteomes" id="UP000064243"/>
    </source>
</evidence>
<comment type="caution">
    <text evidence="4">The sequence shown here is derived from an EMBL/GenBank/DDBJ whole genome shotgun (WGS) entry which is preliminary data.</text>
</comment>
<keyword evidence="1" id="KW-1133">Transmembrane helix</keyword>
<evidence type="ECO:0000259" key="3">
    <source>
        <dbReference type="Pfam" id="PF14341"/>
    </source>
</evidence>
<dbReference type="InterPro" id="IPR025746">
    <property type="entry name" value="PilX_N_dom"/>
</dbReference>
<sequence length="176" mass="18328">MRIKPSKNGKQRQAGVALITGLIFLVMLTLIAVTAMQSTTLEERMAGNSRSRDAAFQGAEAAVRAAEVVLSGASLPPFNGSTVGYYALLDNGASADYWKSTHNWAAQSVAYSGNLAGVKEARFVVEALPAGSGSGGDDSLVAKPLSGGEVFRITTRGIGTDGTSSVILQTTFRRSI</sequence>